<sequence length="2135" mass="236210">MDAIYTAYFALTPCWSLAEAPWVGEGGSLLRWIPLSPYVPSALDGQLSHSSTGEISYSPRALVLLALITVWMLRLSYNTYRRGLFSLTDEDYRWAVLRKQLPVWFFQVVNLTFISATQNVLLMGLGWPAYLAVIGVQVQGETHKVFVLTVTDYFFALWALGILLVEFTSDNQQFVYQTYKHMFQEAYKKSKSDADAHKQAISAANAVAWPMARPSPSSSSEPVSQTTLTSIHLTPAAARRGFITSGLWKYSRHPNFVCEQTFWWLISSIPVFATLGPDVLRFKHISPSFTTLHLWHFDPSTLFSLDTLRNLLGPSYAFAPSIALTILFLSSTAYTEDITRSKYSVAYGAYQKRVSMFGAVPLLGLIPAIIGVGVVSVPGTVFLPALIALRMGGGEVLENRGRNMLDVVDSKKWWFWLTASEKERKEVERIMDVHFLFLPAVVAFISSAQCFIRCNGRFPRGSLNAFIQSFSTMRRCPDEFVKHWFFCWSYRITIHGVFLPRISVPKYTPIHTTRSTIYIRGSSPPQDSKSKLETVTNLEKLLVMGLFLLATLSYLLCLESVVHSRSHSTRSLVVHESRREVPAQYDHEGSPHPDTVVNFRIGLASRDRNGLEKALYDVSLPSSPLYGKHLSMDEVKRYTSATSLSVAVVTDWLTENGIDGARLETTKVHDYLTFSAPVRAANHLLNTNFGSYLHTPSGKRAIRTLQYSIPEDLVSHISIVHPTTSFDLPVPLGLSVSSRNDDDDKRVARREPLEAGAELSKIDPSCANTITPQCLQDLYDIPKTPATQSSNRIAVPGLIEYWAQHADLQAFLERLRPDMPSNTTFSLETIDGGTNPQGPDKAGYEANLDTQYTVGIATGVNITFISAGPNNTDGAALGFLDVAEYLYNMTDPPQVMSMSYGYQEWWLTPSLAQHICDVYMALGARGTSLIFGSGDGGVSGAERSNTDSSQKGFSGYFLRPSYQEEAVTVFLDNLGDTFTGLYNASGRGFPDIAAQSHNVEIITGGETVYINGTSCSGPIFASMVALVNDRLIAAGRPPLGFLNPFLYKNPQIFTDITGGLPNAGCSTGGFNATIGWDPISLYLGELCHQPANPYQKYLIRTFNGILEPCLKNRSHYISGECLRLPFHENKDMVISDYFSALGKDDRPATGTAISHRPLGYVLTHTTPSASFIQIIHLLSRYAEWCRVSSAVLCTNTPTVVQMLYQLPNENVDDNISLYGFRSDGLKFSLSSSVSAGKGSGREDVRLTRIPALQSLCPRQLPTPTPVQRAHASAGIGYGRGESRVEPSAELFGTPWGHCGESITFPSMHKSLILGNPLGTLALSVKAMTSVIPGTNTIPVQAIPLLTNLESVLELLNVAGAMRSMCLNCLYVRNMVGNSVCDHAVAFSSAEGVAALHDNSLVYLLAAHAAGHREHYTTSVTRCANELRFSLLTLALLATPRLLSHIQLVQKMSRPSLWSTADMDEDLADAVDVELSMYAQQGQNSAVYDQLGAQIEQLEPLLAIQQHMAALAAVPDVFIVSFHQAILNRDLPAITMFYTTTFPKLTERFYLRAEWPEPEIIAPLLSSSAATEDQIHIFLVLYRDLYYRHVYSRLQPNIDDRFHSYENSCELFNYLLNSPSSSEDDSEPAPVDLVLPEQWLWDIIDEFIYQYQVFCAWRSKAKSKTDDELMMLADGASVWSSYSVLNVLYSLIQKSKINEFIVALREKQGKEGARTAEEIAESISPYTALPLYRTLGYFSVLGLLRVHVLLGDFTLGLKVMDQVGDFLLGGSGFGAKPNKSSLTALPTLPATHVSTHYYVGFCYMMLRRYPDAIRTFVTVLNFFQRMQRMRGYAGYERKDQYDQIAKTADRTLALYAMCHSLVLPGSPFTRLDDSITNTAKERYGEQMSRMSRGGADALSAFEELFLYACPKFINANSPPYNDPDAIANILNADPEEASEATDPTHRHLRLFLSSAAAQSPLPTLRSFLHLYTSLTTEKLTSFLDLAKISEPAKEDGEGDEAEEEAIQEMMVFKQSSRSLSRVVPVQGKTDKGKEASPLGVTIKGSLLEGDMISTSDLNFVIDDNTIHIAESTVGRRYAGWFIKNTERSQRVLDDIRASPLPKPTKHAAAGTTAPTDAQQPKKTTKTVAWGGAGARA</sequence>
<feature type="transmembrane region" description="Helical" evidence="10">
    <location>
        <begin position="145"/>
        <end position="165"/>
    </location>
</feature>
<keyword evidence="10" id="KW-0472">Membrane</keyword>
<dbReference type="CDD" id="cd11377">
    <property type="entry name" value="Pro-peptidase_S53"/>
    <property type="match status" value="1"/>
</dbReference>
<dbReference type="SUPFAM" id="SSF54897">
    <property type="entry name" value="Protease propeptides/inhibitors"/>
    <property type="match status" value="1"/>
</dbReference>
<keyword evidence="4 8" id="KW-0479">Metal-binding</keyword>
<dbReference type="GO" id="GO:0016282">
    <property type="term" value="C:eukaryotic 43S preinitiation complex"/>
    <property type="evidence" value="ECO:0007669"/>
    <property type="project" value="UniProtKB-UniRule"/>
</dbReference>
<feature type="transmembrane region" description="Helical" evidence="10">
    <location>
        <begin position="262"/>
        <end position="280"/>
    </location>
</feature>
<feature type="binding site" evidence="8">
    <location>
        <position position="1077"/>
    </location>
    <ligand>
        <name>Ca(2+)</name>
        <dbReference type="ChEBI" id="CHEBI:29108"/>
    </ligand>
</feature>
<dbReference type="GO" id="GO:0033290">
    <property type="term" value="C:eukaryotic 48S preinitiation complex"/>
    <property type="evidence" value="ECO:0007669"/>
    <property type="project" value="UniProtKB-UniRule"/>
</dbReference>
<feature type="active site" description="Charge relay system" evidence="8">
    <location>
        <position position="845"/>
    </location>
</feature>
<evidence type="ECO:0000256" key="3">
    <source>
        <dbReference type="ARBA" id="ARBA00022540"/>
    </source>
</evidence>
<comment type="similarity">
    <text evidence="7">Belongs to the eIF-3 subunit L family.</text>
</comment>
<dbReference type="PANTHER" id="PTHR13242:SF0">
    <property type="entry name" value="EUKARYOTIC TRANSLATION INITIATION FACTOR 3 SUBUNIT L"/>
    <property type="match status" value="1"/>
</dbReference>
<dbReference type="GO" id="GO:0001732">
    <property type="term" value="P:formation of cytoplasmic translation initiation complex"/>
    <property type="evidence" value="ECO:0007669"/>
    <property type="project" value="UniProtKB-UniRule"/>
</dbReference>
<keyword evidence="13" id="KW-1185">Reference proteome</keyword>
<comment type="subunit">
    <text evidence="7">Component of the eukaryotic translation initiation factor 3 (eIF-3) complex.</text>
</comment>
<comment type="cofactor">
    <cofactor evidence="8">
        <name>Ca(2+)</name>
        <dbReference type="ChEBI" id="CHEBI:29108"/>
    </cofactor>
    <text evidence="8">Binds 1 Ca(2+) ion per subunit.</text>
</comment>
<keyword evidence="10" id="KW-0812">Transmembrane</keyword>
<dbReference type="SUPFAM" id="SSF52743">
    <property type="entry name" value="Subtilisin-like"/>
    <property type="match status" value="1"/>
</dbReference>
<keyword evidence="3 7" id="KW-0396">Initiation factor</keyword>
<comment type="caution">
    <text evidence="12">The sequence shown here is derived from an EMBL/GenBank/DDBJ whole genome shotgun (WGS) entry which is preliminary data.</text>
</comment>
<keyword evidence="10" id="KW-1133">Transmembrane helix</keyword>
<feature type="transmembrane region" description="Helical" evidence="10">
    <location>
        <begin position="101"/>
        <end position="125"/>
    </location>
</feature>
<dbReference type="GO" id="GO:0006508">
    <property type="term" value="P:proteolysis"/>
    <property type="evidence" value="ECO:0007669"/>
    <property type="project" value="UniProtKB-KW"/>
</dbReference>
<keyword evidence="5 8" id="KW-0106">Calcium</keyword>
<reference evidence="12 13" key="1">
    <citation type="journal article" date="2020" name="ISME J.">
        <title>Uncovering the hidden diversity of litter-decomposition mechanisms in mushroom-forming fungi.</title>
        <authorList>
            <person name="Floudas D."/>
            <person name="Bentzer J."/>
            <person name="Ahren D."/>
            <person name="Johansson T."/>
            <person name="Persson P."/>
            <person name="Tunlid A."/>
        </authorList>
    </citation>
    <scope>NUCLEOTIDE SEQUENCE [LARGE SCALE GENOMIC DNA]</scope>
    <source>
        <strain evidence="12 13">CBS 406.79</strain>
    </source>
</reference>
<dbReference type="InterPro" id="IPR036852">
    <property type="entry name" value="Peptidase_S8/S53_dom_sf"/>
</dbReference>
<dbReference type="CDD" id="cd04056">
    <property type="entry name" value="Peptidases_S53"/>
    <property type="match status" value="1"/>
</dbReference>
<keyword evidence="8" id="KW-0378">Hydrolase</keyword>
<keyword evidence="8" id="KW-0645">Protease</keyword>
<name>A0A8H5MFV6_9AGAR</name>
<organism evidence="12 13">
    <name type="scientific">Collybiopsis confluens</name>
    <dbReference type="NCBI Taxonomy" id="2823264"/>
    <lineage>
        <taxon>Eukaryota</taxon>
        <taxon>Fungi</taxon>
        <taxon>Dikarya</taxon>
        <taxon>Basidiomycota</taxon>
        <taxon>Agaricomycotina</taxon>
        <taxon>Agaricomycetes</taxon>
        <taxon>Agaricomycetidae</taxon>
        <taxon>Agaricales</taxon>
        <taxon>Marasmiineae</taxon>
        <taxon>Omphalotaceae</taxon>
        <taxon>Collybiopsis</taxon>
    </lineage>
</organism>
<accession>A0A8H5MFV6</accession>
<dbReference type="EMBL" id="JAACJN010000006">
    <property type="protein sequence ID" value="KAF5392196.1"/>
    <property type="molecule type" value="Genomic_DNA"/>
</dbReference>
<feature type="binding site" evidence="8">
    <location>
        <position position="1075"/>
    </location>
    <ligand>
        <name>Ca(2+)</name>
        <dbReference type="ChEBI" id="CHEBI:29108"/>
    </ligand>
</feature>
<evidence type="ECO:0000259" key="11">
    <source>
        <dbReference type="PROSITE" id="PS51695"/>
    </source>
</evidence>
<evidence type="ECO:0000256" key="10">
    <source>
        <dbReference type="SAM" id="Phobius"/>
    </source>
</evidence>
<evidence type="ECO:0000313" key="12">
    <source>
        <dbReference type="EMBL" id="KAF5392196.1"/>
    </source>
</evidence>
<dbReference type="PANTHER" id="PTHR13242">
    <property type="entry name" value="EUKARYOTIC TRANSLATION INITIATION FACTOR 3"/>
    <property type="match status" value="1"/>
</dbReference>
<gene>
    <name evidence="12" type="ORF">D9757_001522</name>
</gene>
<comment type="function">
    <text evidence="7">Component of the eukaryotic translation initiation factor 3 (eIF-3) complex, which is involved in protein synthesis of a specialized repertoire of mRNAs and, together with other initiation factors, stimulates binding of mRNA and methionyl-tRNAi to the 40S ribosome. The eIF-3 complex specifically targets and initiates translation of a subset of mRNAs involved in cell proliferation.</text>
</comment>
<evidence type="ECO:0000256" key="6">
    <source>
        <dbReference type="ARBA" id="ARBA00022917"/>
    </source>
</evidence>
<evidence type="ECO:0000256" key="2">
    <source>
        <dbReference type="ARBA" id="ARBA00022490"/>
    </source>
</evidence>
<dbReference type="PROSITE" id="PS51695">
    <property type="entry name" value="SEDOLISIN"/>
    <property type="match status" value="1"/>
</dbReference>
<feature type="domain" description="Peptidase S53" evidence="11">
    <location>
        <begin position="769"/>
        <end position="1097"/>
    </location>
</feature>
<evidence type="ECO:0000256" key="7">
    <source>
        <dbReference type="HAMAP-Rule" id="MF_03011"/>
    </source>
</evidence>
<feature type="binding site" evidence="8">
    <location>
        <position position="1055"/>
    </location>
    <ligand>
        <name>Ca(2+)</name>
        <dbReference type="ChEBI" id="CHEBI:29108"/>
    </ligand>
</feature>
<feature type="transmembrane region" description="Helical" evidence="10">
    <location>
        <begin position="433"/>
        <end position="452"/>
    </location>
</feature>
<dbReference type="InterPro" id="IPR019382">
    <property type="entry name" value="eIF3l"/>
</dbReference>
<feature type="active site" description="Charge relay system" evidence="8">
    <location>
        <position position="1014"/>
    </location>
</feature>
<dbReference type="Gene3D" id="3.40.50.200">
    <property type="entry name" value="Peptidase S8/S53 domain"/>
    <property type="match status" value="2"/>
</dbReference>
<feature type="transmembrane region" description="Helical" evidence="10">
    <location>
        <begin position="541"/>
        <end position="562"/>
    </location>
</feature>
<dbReference type="InterPro" id="IPR010721">
    <property type="entry name" value="UstE-like"/>
</dbReference>
<dbReference type="GO" id="GO:0004252">
    <property type="term" value="F:serine-type endopeptidase activity"/>
    <property type="evidence" value="ECO:0007669"/>
    <property type="project" value="UniProtKB-UniRule"/>
</dbReference>
<evidence type="ECO:0000313" key="13">
    <source>
        <dbReference type="Proteomes" id="UP000518752"/>
    </source>
</evidence>
<protein>
    <recommendedName>
        <fullName evidence="7">Eukaryotic translation initiation factor 3 subunit L</fullName>
        <shortName evidence="7">eIF3l</shortName>
    </recommendedName>
</protein>
<feature type="transmembrane region" description="Helical" evidence="10">
    <location>
        <begin position="316"/>
        <end position="335"/>
    </location>
</feature>
<dbReference type="InterPro" id="IPR015366">
    <property type="entry name" value="S53_propep"/>
</dbReference>
<feature type="binding site" evidence="8">
    <location>
        <position position="1056"/>
    </location>
    <ligand>
        <name>Ca(2+)</name>
        <dbReference type="ChEBI" id="CHEBI:29108"/>
    </ligand>
</feature>
<comment type="subcellular location">
    <subcellularLocation>
        <location evidence="7">Cytoplasm</location>
    </subcellularLocation>
    <subcellularLocation>
        <location evidence="1">Secreted</location>
        <location evidence="1">Extracellular space</location>
    </subcellularLocation>
</comment>
<dbReference type="GO" id="GO:0003743">
    <property type="term" value="F:translation initiation factor activity"/>
    <property type="evidence" value="ECO:0007669"/>
    <property type="project" value="UniProtKB-UniRule"/>
</dbReference>
<dbReference type="InterPro" id="IPR030400">
    <property type="entry name" value="Sedolisin_dom"/>
</dbReference>
<evidence type="ECO:0000256" key="8">
    <source>
        <dbReference type="PROSITE-ProRule" id="PRU01032"/>
    </source>
</evidence>
<dbReference type="SMART" id="SM00944">
    <property type="entry name" value="Pro-kuma_activ"/>
    <property type="match status" value="1"/>
</dbReference>
<keyword evidence="2 7" id="KW-0963">Cytoplasm</keyword>
<dbReference type="GO" id="GO:0005852">
    <property type="term" value="C:eukaryotic translation initiation factor 3 complex"/>
    <property type="evidence" value="ECO:0007669"/>
    <property type="project" value="UniProtKB-UniRule"/>
</dbReference>
<dbReference type="OrthoDB" id="15082at2759"/>
<feature type="compositionally biased region" description="Polar residues" evidence="9">
    <location>
        <begin position="2111"/>
        <end position="2120"/>
    </location>
</feature>
<feature type="region of interest" description="Disordered" evidence="9">
    <location>
        <begin position="2095"/>
        <end position="2135"/>
    </location>
</feature>
<evidence type="ECO:0000256" key="1">
    <source>
        <dbReference type="ARBA" id="ARBA00004239"/>
    </source>
</evidence>
<evidence type="ECO:0000256" key="9">
    <source>
        <dbReference type="SAM" id="MobiDB-lite"/>
    </source>
</evidence>
<evidence type="ECO:0000256" key="5">
    <source>
        <dbReference type="ARBA" id="ARBA00022837"/>
    </source>
</evidence>
<dbReference type="Pfam" id="PF09286">
    <property type="entry name" value="Pro-kuma_activ"/>
    <property type="match status" value="1"/>
</dbReference>
<proteinExistence type="inferred from homology"/>
<dbReference type="Gene3D" id="1.20.120.1630">
    <property type="match status" value="1"/>
</dbReference>
<evidence type="ECO:0000256" key="4">
    <source>
        <dbReference type="ARBA" id="ARBA00022723"/>
    </source>
</evidence>
<keyword evidence="6 7" id="KW-0648">Protein biosynthesis</keyword>
<keyword evidence="8" id="KW-0720">Serine protease</keyword>
<dbReference type="HAMAP" id="MF_03011">
    <property type="entry name" value="eIF3l"/>
    <property type="match status" value="1"/>
</dbReference>
<dbReference type="Proteomes" id="UP000518752">
    <property type="component" value="Unassembled WGS sequence"/>
</dbReference>
<feature type="transmembrane region" description="Helical" evidence="10">
    <location>
        <begin position="356"/>
        <end position="389"/>
    </location>
</feature>
<dbReference type="Pfam" id="PF10255">
    <property type="entry name" value="Paf67"/>
    <property type="match status" value="1"/>
</dbReference>
<dbReference type="GO" id="GO:0005576">
    <property type="term" value="C:extracellular region"/>
    <property type="evidence" value="ECO:0007669"/>
    <property type="project" value="UniProtKB-SubCell"/>
</dbReference>
<dbReference type="GO" id="GO:0046872">
    <property type="term" value="F:metal ion binding"/>
    <property type="evidence" value="ECO:0007669"/>
    <property type="project" value="UniProtKB-UniRule"/>
</dbReference>
<dbReference type="Pfam" id="PF06966">
    <property type="entry name" value="DUF1295"/>
    <property type="match status" value="1"/>
</dbReference>
<feature type="active site" description="Charge relay system" evidence="8">
    <location>
        <position position="849"/>
    </location>
</feature>